<dbReference type="InterPro" id="IPR050248">
    <property type="entry name" value="Polysacc_deacetylase_ArnD"/>
</dbReference>
<reference evidence="2" key="1">
    <citation type="submission" date="2020-10" db="EMBL/GenBank/DDBJ databases">
        <authorList>
            <person name="Gilroy R."/>
        </authorList>
    </citation>
    <scope>NUCLEOTIDE SEQUENCE</scope>
    <source>
        <strain evidence="2">E3-2379</strain>
    </source>
</reference>
<dbReference type="Proteomes" id="UP000823618">
    <property type="component" value="Unassembled WGS sequence"/>
</dbReference>
<dbReference type="EMBL" id="JADIML010000226">
    <property type="protein sequence ID" value="MBO8463911.1"/>
    <property type="molecule type" value="Genomic_DNA"/>
</dbReference>
<dbReference type="Pfam" id="PF01522">
    <property type="entry name" value="Polysacc_deac_1"/>
    <property type="match status" value="1"/>
</dbReference>
<accession>A0A9D9I0U5</accession>
<comment type="caution">
    <text evidence="2">The sequence shown here is derived from an EMBL/GenBank/DDBJ whole genome shotgun (WGS) entry which is preliminary data.</text>
</comment>
<proteinExistence type="predicted"/>
<dbReference type="PANTHER" id="PTHR10587:SF78">
    <property type="entry name" value="PEPTIDOGLYCAN-N-ACETYLMURAMIC ACID DEACETYLASE PDAA"/>
    <property type="match status" value="1"/>
</dbReference>
<feature type="domain" description="NodB homology" evidence="1">
    <location>
        <begin position="81"/>
        <end position="262"/>
    </location>
</feature>
<evidence type="ECO:0000313" key="3">
    <source>
        <dbReference type="Proteomes" id="UP000823618"/>
    </source>
</evidence>
<protein>
    <submittedName>
        <fullName evidence="2">Polysaccharide deacetylase family protein</fullName>
    </submittedName>
</protein>
<gene>
    <name evidence="2" type="ORF">IAC13_08275</name>
</gene>
<dbReference type="GO" id="GO:0016810">
    <property type="term" value="F:hydrolase activity, acting on carbon-nitrogen (but not peptide) bonds"/>
    <property type="evidence" value="ECO:0007669"/>
    <property type="project" value="InterPro"/>
</dbReference>
<dbReference type="GO" id="GO:0005975">
    <property type="term" value="P:carbohydrate metabolic process"/>
    <property type="evidence" value="ECO:0007669"/>
    <property type="project" value="InterPro"/>
</dbReference>
<evidence type="ECO:0000313" key="2">
    <source>
        <dbReference type="EMBL" id="MBO8463911.1"/>
    </source>
</evidence>
<sequence length="267" mass="30912">MKKAVVSFVLTGLLVLVGLSSMTQRQIKQIVVTEATTSYDSLPNEKNAWWFKRNTEHERSGAQDKIDIEQYDAYYLGKDEKVMYLTFDCGYENGFTPTILDTLKKHNAKAIFFVTKTFIRDNVDLVKRMKEEGHFVGNHTCSHPSMPTKSSEEVIQEIKECASYMKEQTGYEMDPYIRPPMGEYSERTLKISQDLGYKTIFWSIAYLDYDVNNQPGKDYVVEHFKKYYHNGAVPLIHNVSKSNTEALDEVLTFLEQQGFRFPNVDEL</sequence>
<dbReference type="PANTHER" id="PTHR10587">
    <property type="entry name" value="GLYCOSYL TRANSFERASE-RELATED"/>
    <property type="match status" value="1"/>
</dbReference>
<dbReference type="Gene3D" id="3.20.20.370">
    <property type="entry name" value="Glycoside hydrolase/deacetylase"/>
    <property type="match status" value="1"/>
</dbReference>
<evidence type="ECO:0000259" key="1">
    <source>
        <dbReference type="PROSITE" id="PS51677"/>
    </source>
</evidence>
<name>A0A9D9I0U5_9FIRM</name>
<organism evidence="2 3">
    <name type="scientific">Candidatus Scybalomonas excrementavium</name>
    <dbReference type="NCBI Taxonomy" id="2840943"/>
    <lineage>
        <taxon>Bacteria</taxon>
        <taxon>Bacillati</taxon>
        <taxon>Bacillota</taxon>
        <taxon>Clostridia</taxon>
        <taxon>Lachnospirales</taxon>
        <taxon>Lachnospiraceae</taxon>
        <taxon>Lachnospiraceae incertae sedis</taxon>
        <taxon>Candidatus Scybalomonas</taxon>
    </lineage>
</organism>
<dbReference type="GO" id="GO:0016020">
    <property type="term" value="C:membrane"/>
    <property type="evidence" value="ECO:0007669"/>
    <property type="project" value="TreeGrafter"/>
</dbReference>
<reference evidence="2" key="2">
    <citation type="journal article" date="2021" name="PeerJ">
        <title>Extensive microbial diversity within the chicken gut microbiome revealed by metagenomics and culture.</title>
        <authorList>
            <person name="Gilroy R."/>
            <person name="Ravi A."/>
            <person name="Getino M."/>
            <person name="Pursley I."/>
            <person name="Horton D.L."/>
            <person name="Alikhan N.F."/>
            <person name="Baker D."/>
            <person name="Gharbi K."/>
            <person name="Hall N."/>
            <person name="Watson M."/>
            <person name="Adriaenssens E.M."/>
            <person name="Foster-Nyarko E."/>
            <person name="Jarju S."/>
            <person name="Secka A."/>
            <person name="Antonio M."/>
            <person name="Oren A."/>
            <person name="Chaudhuri R.R."/>
            <person name="La Ragione R."/>
            <person name="Hildebrand F."/>
            <person name="Pallen M.J."/>
        </authorList>
    </citation>
    <scope>NUCLEOTIDE SEQUENCE</scope>
    <source>
        <strain evidence="2">E3-2379</strain>
    </source>
</reference>
<dbReference type="AlphaFoldDB" id="A0A9D9I0U5"/>
<dbReference type="InterPro" id="IPR011330">
    <property type="entry name" value="Glyco_hydro/deAcase_b/a-brl"/>
</dbReference>
<dbReference type="PROSITE" id="PS51677">
    <property type="entry name" value="NODB"/>
    <property type="match status" value="1"/>
</dbReference>
<dbReference type="SUPFAM" id="SSF88713">
    <property type="entry name" value="Glycoside hydrolase/deacetylase"/>
    <property type="match status" value="1"/>
</dbReference>
<dbReference type="InterPro" id="IPR002509">
    <property type="entry name" value="NODB_dom"/>
</dbReference>